<dbReference type="EMBL" id="JBHFEH010000205">
    <property type="protein sequence ID" value="KAL2044137.1"/>
    <property type="molecule type" value="Genomic_DNA"/>
</dbReference>
<evidence type="ECO:0000256" key="2">
    <source>
        <dbReference type="SAM" id="SignalP"/>
    </source>
</evidence>
<evidence type="ECO:0000313" key="3">
    <source>
        <dbReference type="EMBL" id="KAL2044137.1"/>
    </source>
</evidence>
<protein>
    <submittedName>
        <fullName evidence="3">Uncharacterized protein</fullName>
    </submittedName>
</protein>
<feature type="compositionally biased region" description="Low complexity" evidence="1">
    <location>
        <begin position="75"/>
        <end position="106"/>
    </location>
</feature>
<feature type="region of interest" description="Disordered" evidence="1">
    <location>
        <begin position="215"/>
        <end position="288"/>
    </location>
</feature>
<feature type="compositionally biased region" description="Low complexity" evidence="1">
    <location>
        <begin position="263"/>
        <end position="288"/>
    </location>
</feature>
<evidence type="ECO:0000256" key="1">
    <source>
        <dbReference type="SAM" id="MobiDB-lite"/>
    </source>
</evidence>
<evidence type="ECO:0000313" key="4">
    <source>
        <dbReference type="Proteomes" id="UP001590951"/>
    </source>
</evidence>
<gene>
    <name evidence="3" type="ORF">ABVK25_012440</name>
</gene>
<accession>A0ABR4AE79</accession>
<sequence length="326" mass="31925">MISKFFYLIAILQTAQSVIAASSAHEILAHDFVRRQTLATATGGPAPSSVLSRAVIASPNPSAVLPGSVPPNPESPSSAAPDAATPGPGTPCSVPSGSVAPGSAPPASWSGGVIVGGGPGVPSGSVAPGSAPPACLFGGVIVGGGLGRWAISFTAASPGATGGSWGRGSGSNPPFLQGPPGEGVRGQWTRIAILSAPSLGLPHLVEEVEVGSIFPVCPPLPGPPPGGGRRRRRSGGGPSPPPPPGPHAAGGGGGNRGNEPDNDPTNSPSQSPSSTATSSTGTDSSSASTTSFLSHHLVLVLVPVLWLSLQFDGATTNPDFPFAWGT</sequence>
<feature type="compositionally biased region" description="Gly residues" evidence="1">
    <location>
        <begin position="160"/>
        <end position="169"/>
    </location>
</feature>
<feature type="region of interest" description="Disordered" evidence="1">
    <location>
        <begin position="62"/>
        <end position="106"/>
    </location>
</feature>
<feature type="chain" id="PRO_5047365030" evidence="2">
    <location>
        <begin position="21"/>
        <end position="326"/>
    </location>
</feature>
<proteinExistence type="predicted"/>
<dbReference type="Proteomes" id="UP001590951">
    <property type="component" value="Unassembled WGS sequence"/>
</dbReference>
<keyword evidence="4" id="KW-1185">Reference proteome</keyword>
<feature type="compositionally biased region" description="Pro residues" evidence="1">
    <location>
        <begin position="216"/>
        <end position="226"/>
    </location>
</feature>
<keyword evidence="2" id="KW-0732">Signal</keyword>
<name>A0ABR4AE79_9LECA</name>
<organism evidence="3 4">
    <name type="scientific">Lepraria finkii</name>
    <dbReference type="NCBI Taxonomy" id="1340010"/>
    <lineage>
        <taxon>Eukaryota</taxon>
        <taxon>Fungi</taxon>
        <taxon>Dikarya</taxon>
        <taxon>Ascomycota</taxon>
        <taxon>Pezizomycotina</taxon>
        <taxon>Lecanoromycetes</taxon>
        <taxon>OSLEUM clade</taxon>
        <taxon>Lecanoromycetidae</taxon>
        <taxon>Lecanorales</taxon>
        <taxon>Lecanorineae</taxon>
        <taxon>Stereocaulaceae</taxon>
        <taxon>Lepraria</taxon>
    </lineage>
</organism>
<reference evidence="3 4" key="1">
    <citation type="submission" date="2024-09" db="EMBL/GenBank/DDBJ databases">
        <title>Rethinking Asexuality: The Enigmatic Case of Functional Sexual Genes in Lepraria (Stereocaulaceae).</title>
        <authorList>
            <person name="Doellman M."/>
            <person name="Sun Y."/>
            <person name="Barcenas-Pena A."/>
            <person name="Lumbsch H.T."/>
            <person name="Grewe F."/>
        </authorList>
    </citation>
    <scope>NUCLEOTIDE SEQUENCE [LARGE SCALE GENOMIC DNA]</scope>
    <source>
        <strain evidence="3 4">Grewe 0041</strain>
    </source>
</reference>
<feature type="signal peptide" evidence="2">
    <location>
        <begin position="1"/>
        <end position="20"/>
    </location>
</feature>
<comment type="caution">
    <text evidence="3">The sequence shown here is derived from an EMBL/GenBank/DDBJ whole genome shotgun (WGS) entry which is preliminary data.</text>
</comment>
<feature type="region of interest" description="Disordered" evidence="1">
    <location>
        <begin position="160"/>
        <end position="183"/>
    </location>
</feature>